<proteinExistence type="predicted"/>
<evidence type="ECO:0000256" key="5">
    <source>
        <dbReference type="ARBA" id="ARBA00022842"/>
    </source>
</evidence>
<keyword evidence="3" id="KW-0479">Metal-binding</keyword>
<dbReference type="InterPro" id="IPR025877">
    <property type="entry name" value="MobA-like_NTP_Trfase"/>
</dbReference>
<dbReference type="SUPFAM" id="SSF53448">
    <property type="entry name" value="Nucleotide-diphospho-sugar transferases"/>
    <property type="match status" value="1"/>
</dbReference>
<protein>
    <submittedName>
        <fullName evidence="9">Molybdenum cofactor guanylyltransferase</fullName>
    </submittedName>
</protein>
<evidence type="ECO:0000256" key="4">
    <source>
        <dbReference type="ARBA" id="ARBA00022741"/>
    </source>
</evidence>
<keyword evidence="2 9" id="KW-0808">Transferase</keyword>
<feature type="domain" description="MobA-like NTP transferase" evidence="8">
    <location>
        <begin position="3"/>
        <end position="157"/>
    </location>
</feature>
<evidence type="ECO:0000256" key="2">
    <source>
        <dbReference type="ARBA" id="ARBA00022679"/>
    </source>
</evidence>
<keyword evidence="10" id="KW-1185">Reference proteome</keyword>
<evidence type="ECO:0000313" key="10">
    <source>
        <dbReference type="Proteomes" id="UP000293347"/>
    </source>
</evidence>
<evidence type="ECO:0000256" key="3">
    <source>
        <dbReference type="ARBA" id="ARBA00022723"/>
    </source>
</evidence>
<keyword evidence="1" id="KW-0963">Cytoplasm</keyword>
<evidence type="ECO:0000313" key="9">
    <source>
        <dbReference type="EMBL" id="TCD01037.1"/>
    </source>
</evidence>
<dbReference type="GO" id="GO:0046872">
    <property type="term" value="F:metal ion binding"/>
    <property type="evidence" value="ECO:0007669"/>
    <property type="project" value="UniProtKB-KW"/>
</dbReference>
<keyword evidence="6" id="KW-0342">GTP-binding</keyword>
<dbReference type="Gene3D" id="3.90.550.10">
    <property type="entry name" value="Spore Coat Polysaccharide Biosynthesis Protein SpsA, Chain A"/>
    <property type="match status" value="1"/>
</dbReference>
<keyword evidence="5" id="KW-0460">Magnesium</keyword>
<dbReference type="Proteomes" id="UP000293347">
    <property type="component" value="Unassembled WGS sequence"/>
</dbReference>
<keyword evidence="4" id="KW-0547">Nucleotide-binding</keyword>
<evidence type="ECO:0000256" key="1">
    <source>
        <dbReference type="ARBA" id="ARBA00022490"/>
    </source>
</evidence>
<evidence type="ECO:0000259" key="8">
    <source>
        <dbReference type="Pfam" id="PF12804"/>
    </source>
</evidence>
<dbReference type="Pfam" id="PF12804">
    <property type="entry name" value="NTP_transf_3"/>
    <property type="match status" value="1"/>
</dbReference>
<dbReference type="GO" id="GO:0016779">
    <property type="term" value="F:nucleotidyltransferase activity"/>
    <property type="evidence" value="ECO:0007669"/>
    <property type="project" value="UniProtKB-KW"/>
</dbReference>
<dbReference type="InterPro" id="IPR013482">
    <property type="entry name" value="Molybde_CF_guanTrfase"/>
</dbReference>
<dbReference type="GO" id="GO:0005525">
    <property type="term" value="F:GTP binding"/>
    <property type="evidence" value="ECO:0007669"/>
    <property type="project" value="UniProtKB-KW"/>
</dbReference>
<evidence type="ECO:0000256" key="6">
    <source>
        <dbReference type="ARBA" id="ARBA00023134"/>
    </source>
</evidence>
<keyword evidence="9" id="KW-0548">Nucleotidyltransferase</keyword>
<gene>
    <name evidence="9" type="ORF">EZ437_09710</name>
</gene>
<dbReference type="PANTHER" id="PTHR19136:SF81">
    <property type="entry name" value="MOLYBDENUM COFACTOR GUANYLYLTRANSFERASE"/>
    <property type="match status" value="1"/>
</dbReference>
<dbReference type="CDD" id="cd02503">
    <property type="entry name" value="MobA"/>
    <property type="match status" value="1"/>
</dbReference>
<dbReference type="OrthoDB" id="9788394at2"/>
<comment type="caution">
    <text evidence="9">The sequence shown here is derived from an EMBL/GenBank/DDBJ whole genome shotgun (WGS) entry which is preliminary data.</text>
</comment>
<evidence type="ECO:0000256" key="7">
    <source>
        <dbReference type="ARBA" id="ARBA00023150"/>
    </source>
</evidence>
<keyword evidence="7" id="KW-0501">Molybdenum cofactor biosynthesis</keyword>
<dbReference type="InterPro" id="IPR029044">
    <property type="entry name" value="Nucleotide-diphossugar_trans"/>
</dbReference>
<dbReference type="GO" id="GO:0006777">
    <property type="term" value="P:Mo-molybdopterin cofactor biosynthetic process"/>
    <property type="evidence" value="ECO:0007669"/>
    <property type="project" value="UniProtKB-KW"/>
</dbReference>
<name>A0A4V2ML78_9SPHI</name>
<dbReference type="AlphaFoldDB" id="A0A4V2ML78"/>
<dbReference type="RefSeq" id="WP_131595732.1">
    <property type="nucleotide sequence ID" value="NZ_SJSL01000002.1"/>
</dbReference>
<reference evidence="9 10" key="1">
    <citation type="submission" date="2019-02" db="EMBL/GenBank/DDBJ databases">
        <title>Pedobacter sp. RP-1-14 sp. nov., isolated from Arctic soil.</title>
        <authorList>
            <person name="Dahal R.H."/>
        </authorList>
    </citation>
    <scope>NUCLEOTIDE SEQUENCE [LARGE SCALE GENOMIC DNA]</scope>
    <source>
        <strain evidence="9 10">RP-1-14</strain>
    </source>
</reference>
<dbReference type="EMBL" id="SJSL01000002">
    <property type="protein sequence ID" value="TCD01037.1"/>
    <property type="molecule type" value="Genomic_DNA"/>
</dbReference>
<accession>A0A4V2ML78</accession>
<organism evidence="9 10">
    <name type="scientific">Pedobacter psychroterrae</name>
    <dbReference type="NCBI Taxonomy" id="2530453"/>
    <lineage>
        <taxon>Bacteria</taxon>
        <taxon>Pseudomonadati</taxon>
        <taxon>Bacteroidota</taxon>
        <taxon>Sphingobacteriia</taxon>
        <taxon>Sphingobacteriales</taxon>
        <taxon>Sphingobacteriaceae</taxon>
        <taxon>Pedobacter</taxon>
    </lineage>
</organism>
<sequence length="194" mass="21742">MLGIILCGGKSLRMGADKGLMNYKDKIWAESAAEKLSTLGISSVFSVNSTQQQTYGAYFGKEKLVVDQPNLRINGPLLGVLSAHLLNEDEDLFLLACDLILMDSRLLKLLFSSSIMDDAFDVYIFTKNGQQEPLCGIYKSQGLRKIMDMLHSAGLEKHSMKFILSKLHVCETVLDEKDYQYFMNFNSHSEINGL</sequence>
<dbReference type="PANTHER" id="PTHR19136">
    <property type="entry name" value="MOLYBDENUM COFACTOR GUANYLYLTRANSFERASE"/>
    <property type="match status" value="1"/>
</dbReference>